<dbReference type="SUPFAM" id="SSF48726">
    <property type="entry name" value="Immunoglobulin"/>
    <property type="match status" value="1"/>
</dbReference>
<dbReference type="EMBL" id="CADEAL010004419">
    <property type="protein sequence ID" value="CAB1459141.1"/>
    <property type="molecule type" value="Genomic_DNA"/>
</dbReference>
<dbReference type="Gene3D" id="2.60.40.10">
    <property type="entry name" value="Immunoglobulins"/>
    <property type="match status" value="1"/>
</dbReference>
<feature type="transmembrane region" description="Helical" evidence="5">
    <location>
        <begin position="170"/>
        <end position="192"/>
    </location>
</feature>
<keyword evidence="6" id="KW-0732">Signal</keyword>
<organism evidence="8 9">
    <name type="scientific">Pleuronectes platessa</name>
    <name type="common">European plaice</name>
    <dbReference type="NCBI Taxonomy" id="8262"/>
    <lineage>
        <taxon>Eukaryota</taxon>
        <taxon>Metazoa</taxon>
        <taxon>Chordata</taxon>
        <taxon>Craniata</taxon>
        <taxon>Vertebrata</taxon>
        <taxon>Euteleostomi</taxon>
        <taxon>Actinopterygii</taxon>
        <taxon>Neopterygii</taxon>
        <taxon>Teleostei</taxon>
        <taxon>Neoteleostei</taxon>
        <taxon>Acanthomorphata</taxon>
        <taxon>Carangaria</taxon>
        <taxon>Pleuronectiformes</taxon>
        <taxon>Pleuronectoidei</taxon>
        <taxon>Pleuronectidae</taxon>
        <taxon>Pleuronectes</taxon>
    </lineage>
</organism>
<dbReference type="Pfam" id="PF07686">
    <property type="entry name" value="V-set"/>
    <property type="match status" value="1"/>
</dbReference>
<evidence type="ECO:0000259" key="7">
    <source>
        <dbReference type="SMART" id="SM00409"/>
    </source>
</evidence>
<evidence type="ECO:0000256" key="6">
    <source>
        <dbReference type="SAM" id="SignalP"/>
    </source>
</evidence>
<accession>A0A9N7VVN8</accession>
<dbReference type="AlphaFoldDB" id="A0A9N7VVN8"/>
<evidence type="ECO:0000313" key="9">
    <source>
        <dbReference type="Proteomes" id="UP001153269"/>
    </source>
</evidence>
<dbReference type="InterPro" id="IPR050671">
    <property type="entry name" value="CD300_family_receptors"/>
</dbReference>
<keyword evidence="2 5" id="KW-0812">Transmembrane</keyword>
<sequence length="201" mass="22100">MNARLIFIFFYLTSLLQDGLTDPVWTGPEGGSITVSCSFHFSGVKKLFCRKSCEDGNVLIETNNVTAQSGRYSIEYGQGTFLLSLTFVNVTIKELRRSDSGQYTCRLKGILFSNSDQRFVIIVTDASPSLTPNWPVEPSPTSFPAATAPTSNSPETSEQPQSSLLQITALLLNVSFIFIIIITLSVTVMVFCRIRTSNHPG</sequence>
<dbReference type="GO" id="GO:0004888">
    <property type="term" value="F:transmembrane signaling receptor activity"/>
    <property type="evidence" value="ECO:0007669"/>
    <property type="project" value="TreeGrafter"/>
</dbReference>
<evidence type="ECO:0000256" key="1">
    <source>
        <dbReference type="ARBA" id="ARBA00004370"/>
    </source>
</evidence>
<feature type="compositionally biased region" description="Low complexity" evidence="4">
    <location>
        <begin position="139"/>
        <end position="158"/>
    </location>
</feature>
<feature type="chain" id="PRO_5040424134" description="Immunoglobulin domain-containing protein" evidence="6">
    <location>
        <begin position="22"/>
        <end position="201"/>
    </location>
</feature>
<feature type="signal peptide" evidence="6">
    <location>
        <begin position="1"/>
        <end position="21"/>
    </location>
</feature>
<dbReference type="InterPro" id="IPR013106">
    <property type="entry name" value="Ig_V-set"/>
</dbReference>
<dbReference type="PANTHER" id="PTHR11860:SF87">
    <property type="entry name" value="CMRF35-LIKE MOLECULE 8"/>
    <property type="match status" value="1"/>
</dbReference>
<reference evidence="8" key="1">
    <citation type="submission" date="2020-03" db="EMBL/GenBank/DDBJ databases">
        <authorList>
            <person name="Weist P."/>
        </authorList>
    </citation>
    <scope>NUCLEOTIDE SEQUENCE</scope>
</reference>
<feature type="domain" description="Immunoglobulin" evidence="7">
    <location>
        <begin position="22"/>
        <end position="124"/>
    </location>
</feature>
<dbReference type="InterPro" id="IPR013783">
    <property type="entry name" value="Ig-like_fold"/>
</dbReference>
<dbReference type="PANTHER" id="PTHR11860">
    <property type="entry name" value="POLYMERIC-IMMUNOGLOBULIN RECEPTOR"/>
    <property type="match status" value="1"/>
</dbReference>
<dbReference type="Proteomes" id="UP001153269">
    <property type="component" value="Unassembled WGS sequence"/>
</dbReference>
<comment type="subcellular location">
    <subcellularLocation>
        <location evidence="1">Membrane</location>
    </subcellularLocation>
</comment>
<name>A0A9N7VVN8_PLEPL</name>
<evidence type="ECO:0000256" key="2">
    <source>
        <dbReference type="ARBA" id="ARBA00022692"/>
    </source>
</evidence>
<proteinExistence type="predicted"/>
<dbReference type="SMART" id="SM00409">
    <property type="entry name" value="IG"/>
    <property type="match status" value="1"/>
</dbReference>
<comment type="caution">
    <text evidence="8">The sequence shown here is derived from an EMBL/GenBank/DDBJ whole genome shotgun (WGS) entry which is preliminary data.</text>
</comment>
<keyword evidence="3 5" id="KW-0472">Membrane</keyword>
<dbReference type="InterPro" id="IPR036179">
    <property type="entry name" value="Ig-like_dom_sf"/>
</dbReference>
<keyword evidence="5" id="KW-1133">Transmembrane helix</keyword>
<dbReference type="GO" id="GO:0005886">
    <property type="term" value="C:plasma membrane"/>
    <property type="evidence" value="ECO:0007669"/>
    <property type="project" value="TreeGrafter"/>
</dbReference>
<feature type="region of interest" description="Disordered" evidence="4">
    <location>
        <begin position="132"/>
        <end position="159"/>
    </location>
</feature>
<evidence type="ECO:0000256" key="4">
    <source>
        <dbReference type="SAM" id="MobiDB-lite"/>
    </source>
</evidence>
<evidence type="ECO:0000256" key="5">
    <source>
        <dbReference type="SAM" id="Phobius"/>
    </source>
</evidence>
<gene>
    <name evidence="8" type="ORF">PLEPLA_LOCUS46977</name>
</gene>
<protein>
    <recommendedName>
        <fullName evidence="7">Immunoglobulin domain-containing protein</fullName>
    </recommendedName>
</protein>
<evidence type="ECO:0000313" key="8">
    <source>
        <dbReference type="EMBL" id="CAB1459141.1"/>
    </source>
</evidence>
<evidence type="ECO:0000256" key="3">
    <source>
        <dbReference type="ARBA" id="ARBA00023136"/>
    </source>
</evidence>
<dbReference type="InterPro" id="IPR003599">
    <property type="entry name" value="Ig_sub"/>
</dbReference>
<keyword evidence="9" id="KW-1185">Reference proteome</keyword>